<dbReference type="RefSeq" id="WP_322607802.1">
    <property type="nucleotide sequence ID" value="NZ_JARVCO010000007.1"/>
</dbReference>
<evidence type="ECO:0000256" key="2">
    <source>
        <dbReference type="HAMAP-Rule" id="MF_00674"/>
    </source>
</evidence>
<feature type="region of interest" description="Disordered" evidence="3">
    <location>
        <begin position="105"/>
        <end position="126"/>
    </location>
</feature>
<organism evidence="4 5">
    <name type="scientific">Pontiella agarivorans</name>
    <dbReference type="NCBI Taxonomy" id="3038953"/>
    <lineage>
        <taxon>Bacteria</taxon>
        <taxon>Pseudomonadati</taxon>
        <taxon>Kiritimatiellota</taxon>
        <taxon>Kiritimatiellia</taxon>
        <taxon>Kiritimatiellales</taxon>
        <taxon>Pontiellaceae</taxon>
        <taxon>Pontiella</taxon>
    </lineage>
</organism>
<protein>
    <recommendedName>
        <fullName evidence="2">UPF0251 protein P9H32_05120</fullName>
    </recommendedName>
</protein>
<dbReference type="InterPro" id="IPR036388">
    <property type="entry name" value="WH-like_DNA-bd_sf"/>
</dbReference>
<accession>A0ABU5MUW5</accession>
<comment type="similarity">
    <text evidence="1 2">Belongs to the UPF0251 family.</text>
</comment>
<sequence length="126" mass="14208">MPRPENIREIKHMPDLTWFKPTGVPMHSIEEVVLSFDEIEAVRLADHEGLYQEQVAEQMKVSRQTVGRILTSARGKIADALVNGKAIRMEGGAVVVREKTCCGKRQRRRQRGACKQPNAKEAQDAE</sequence>
<keyword evidence="5" id="KW-1185">Reference proteome</keyword>
<evidence type="ECO:0000256" key="1">
    <source>
        <dbReference type="ARBA" id="ARBA00009350"/>
    </source>
</evidence>
<dbReference type="EMBL" id="JARVCO010000007">
    <property type="protein sequence ID" value="MDZ8118002.1"/>
    <property type="molecule type" value="Genomic_DNA"/>
</dbReference>
<proteinExistence type="inferred from homology"/>
<comment type="caution">
    <text evidence="4">The sequence shown here is derived from an EMBL/GenBank/DDBJ whole genome shotgun (WGS) entry which is preliminary data.</text>
</comment>
<dbReference type="SUPFAM" id="SSF88659">
    <property type="entry name" value="Sigma3 and sigma4 domains of RNA polymerase sigma factors"/>
    <property type="match status" value="1"/>
</dbReference>
<evidence type="ECO:0000313" key="5">
    <source>
        <dbReference type="Proteomes" id="UP001290861"/>
    </source>
</evidence>
<dbReference type="InterPro" id="IPR002852">
    <property type="entry name" value="UPF0251"/>
</dbReference>
<dbReference type="PANTHER" id="PTHR37478:SF2">
    <property type="entry name" value="UPF0251 PROTEIN TK0562"/>
    <property type="match status" value="1"/>
</dbReference>
<reference evidence="4 5" key="1">
    <citation type="journal article" date="2024" name="Appl. Environ. Microbiol.">
        <title>Pontiella agarivorans sp. nov., a novel marine anaerobic bacterium capable of degrading macroalgal polysaccharides and fixing nitrogen.</title>
        <authorList>
            <person name="Liu N."/>
            <person name="Kivenson V."/>
            <person name="Peng X."/>
            <person name="Cui Z."/>
            <person name="Lankiewicz T.S."/>
            <person name="Gosselin K.M."/>
            <person name="English C.J."/>
            <person name="Blair E.M."/>
            <person name="O'Malley M.A."/>
            <person name="Valentine D.L."/>
        </authorList>
    </citation>
    <scope>NUCLEOTIDE SEQUENCE [LARGE SCALE GENOMIC DNA]</scope>
    <source>
        <strain evidence="4 5">NLcol2</strain>
    </source>
</reference>
<dbReference type="Gene3D" id="1.10.10.10">
    <property type="entry name" value="Winged helix-like DNA-binding domain superfamily/Winged helix DNA-binding domain"/>
    <property type="match status" value="1"/>
</dbReference>
<evidence type="ECO:0000313" key="4">
    <source>
        <dbReference type="EMBL" id="MDZ8118002.1"/>
    </source>
</evidence>
<dbReference type="InterPro" id="IPR013324">
    <property type="entry name" value="RNA_pol_sigma_r3/r4-like"/>
</dbReference>
<dbReference type="HAMAP" id="MF_00674">
    <property type="entry name" value="UPF0251"/>
    <property type="match status" value="1"/>
</dbReference>
<gene>
    <name evidence="4" type="ORF">P9H32_05120</name>
</gene>
<name>A0ABU5MUW5_9BACT</name>
<dbReference type="PANTHER" id="PTHR37478">
    <property type="match status" value="1"/>
</dbReference>
<evidence type="ECO:0000256" key="3">
    <source>
        <dbReference type="SAM" id="MobiDB-lite"/>
    </source>
</evidence>
<dbReference type="Proteomes" id="UP001290861">
    <property type="component" value="Unassembled WGS sequence"/>
</dbReference>
<dbReference type="Pfam" id="PF02001">
    <property type="entry name" value="DUF134"/>
    <property type="match status" value="1"/>
</dbReference>